<dbReference type="AlphaFoldDB" id="A0A3G3JZ04"/>
<dbReference type="CDD" id="cd00610">
    <property type="entry name" value="OAT_like"/>
    <property type="match status" value="1"/>
</dbReference>
<dbReference type="InterPro" id="IPR015421">
    <property type="entry name" value="PyrdxlP-dep_Trfase_major"/>
</dbReference>
<evidence type="ECO:0000256" key="5">
    <source>
        <dbReference type="RuleBase" id="RU003560"/>
    </source>
</evidence>
<evidence type="ECO:0000313" key="6">
    <source>
        <dbReference type="EMBL" id="AYQ73423.1"/>
    </source>
</evidence>
<name>A0A3G3JZ04_9BACL</name>
<dbReference type="Gene3D" id="3.40.640.10">
    <property type="entry name" value="Type I PLP-dependent aspartate aminotransferase-like (Major domain)"/>
    <property type="match status" value="1"/>
</dbReference>
<dbReference type="PANTHER" id="PTHR43094">
    <property type="entry name" value="AMINOTRANSFERASE"/>
    <property type="match status" value="1"/>
</dbReference>
<dbReference type="GO" id="GO:0030170">
    <property type="term" value="F:pyridoxal phosphate binding"/>
    <property type="evidence" value="ECO:0007669"/>
    <property type="project" value="InterPro"/>
</dbReference>
<sequence>MEREHLIKPLLDRRYPKIHHGKGVFLYDEDGKAYLDACSGAVTAGIGHGVPEILEAMKEQAEKVIFVYRSQFTSEPAERLAKKLSESAPGGGYWTFFVNSGSEATETAMKIAIQHWQERGKPGKTIVLSRRMSYHGITLGALSMSGHAARRRRFVPLLEEWPAVPAPYCYRCPLRLTHPECGLACADELEAAIRRLGAEHVAAFIAEPIIGAAGGAVVPPEGYFQKVKDICERHDVLLIADEVMTGIGRTGAMFAMEHWGVEPDLIALGKGMTAGYTPMAAAMAKDAVIEPILNGSKSVMSGHTFSANPLSAAVSLAVLDYVEQHGLVQAAAEKGAYLSERLRELASRCDMVGDVRGKGLLWGLEFVSDRTAKRPFPAERNVTARIVDRAFGKGLLVYPASGGDDRGGDAIIVSPPYTITLEELDQAVSLLEESIRETAEEVTA</sequence>
<evidence type="ECO:0000256" key="1">
    <source>
        <dbReference type="ARBA" id="ARBA00008954"/>
    </source>
</evidence>
<dbReference type="GO" id="GO:0008483">
    <property type="term" value="F:transaminase activity"/>
    <property type="evidence" value="ECO:0007669"/>
    <property type="project" value="UniProtKB-KW"/>
</dbReference>
<dbReference type="InterPro" id="IPR005814">
    <property type="entry name" value="Aminotrans_3"/>
</dbReference>
<dbReference type="KEGG" id="coh:EAV92_13080"/>
<reference evidence="6 7" key="1">
    <citation type="submission" date="2018-10" db="EMBL/GenBank/DDBJ databases">
        <title>Genome Sequence of Cohnella sp.</title>
        <authorList>
            <person name="Srinivasan S."/>
            <person name="Kim M.K."/>
        </authorList>
    </citation>
    <scope>NUCLEOTIDE SEQUENCE [LARGE SCALE GENOMIC DNA]</scope>
    <source>
        <strain evidence="6 7">18JY8-7</strain>
    </source>
</reference>
<dbReference type="PANTHER" id="PTHR43094:SF1">
    <property type="entry name" value="AMINOTRANSFERASE CLASS-III"/>
    <property type="match status" value="1"/>
</dbReference>
<evidence type="ECO:0000256" key="2">
    <source>
        <dbReference type="ARBA" id="ARBA00022576"/>
    </source>
</evidence>
<evidence type="ECO:0000313" key="7">
    <source>
        <dbReference type="Proteomes" id="UP000269097"/>
    </source>
</evidence>
<keyword evidence="7" id="KW-1185">Reference proteome</keyword>
<keyword evidence="4 5" id="KW-0663">Pyridoxal phosphate</keyword>
<dbReference type="InterPro" id="IPR015424">
    <property type="entry name" value="PyrdxlP-dep_Trfase"/>
</dbReference>
<dbReference type="Gene3D" id="3.90.1150.10">
    <property type="entry name" value="Aspartate Aminotransferase, domain 1"/>
    <property type="match status" value="1"/>
</dbReference>
<comment type="similarity">
    <text evidence="1 5">Belongs to the class-III pyridoxal-phosphate-dependent aminotransferase family.</text>
</comment>
<dbReference type="Pfam" id="PF00202">
    <property type="entry name" value="Aminotran_3"/>
    <property type="match status" value="1"/>
</dbReference>
<evidence type="ECO:0000256" key="4">
    <source>
        <dbReference type="ARBA" id="ARBA00022898"/>
    </source>
</evidence>
<dbReference type="SUPFAM" id="SSF53383">
    <property type="entry name" value="PLP-dependent transferases"/>
    <property type="match status" value="1"/>
</dbReference>
<dbReference type="FunFam" id="3.40.640.10:FF:000014">
    <property type="entry name" value="Adenosylmethionine-8-amino-7-oxononanoate aminotransferase, probable"/>
    <property type="match status" value="1"/>
</dbReference>
<proteinExistence type="inferred from homology"/>
<evidence type="ECO:0000256" key="3">
    <source>
        <dbReference type="ARBA" id="ARBA00022679"/>
    </source>
</evidence>
<dbReference type="InterPro" id="IPR015422">
    <property type="entry name" value="PyrdxlP-dep_Trfase_small"/>
</dbReference>
<dbReference type="RefSeq" id="WP_123041505.1">
    <property type="nucleotide sequence ID" value="NZ_CP033433.1"/>
</dbReference>
<dbReference type="NCBIfam" id="NF005375">
    <property type="entry name" value="PRK06917.1"/>
    <property type="match status" value="1"/>
</dbReference>
<dbReference type="PROSITE" id="PS00600">
    <property type="entry name" value="AA_TRANSFER_CLASS_3"/>
    <property type="match status" value="1"/>
</dbReference>
<organism evidence="6 7">
    <name type="scientific">Cohnella candidum</name>
    <dbReference type="NCBI Taxonomy" id="2674991"/>
    <lineage>
        <taxon>Bacteria</taxon>
        <taxon>Bacillati</taxon>
        <taxon>Bacillota</taxon>
        <taxon>Bacilli</taxon>
        <taxon>Bacillales</taxon>
        <taxon>Paenibacillaceae</taxon>
        <taxon>Cohnella</taxon>
    </lineage>
</organism>
<dbReference type="EMBL" id="CP033433">
    <property type="protein sequence ID" value="AYQ73423.1"/>
    <property type="molecule type" value="Genomic_DNA"/>
</dbReference>
<dbReference type="Proteomes" id="UP000269097">
    <property type="component" value="Chromosome"/>
</dbReference>
<protein>
    <submittedName>
        <fullName evidence="6">Aspartate aminotransferase family protein</fullName>
    </submittedName>
</protein>
<keyword evidence="3 6" id="KW-0808">Transferase</keyword>
<dbReference type="InterPro" id="IPR049704">
    <property type="entry name" value="Aminotrans_3_PPA_site"/>
</dbReference>
<accession>A0A3G3JZ04</accession>
<gene>
    <name evidence="6" type="ORF">EAV92_13080</name>
</gene>
<keyword evidence="2 6" id="KW-0032">Aminotransferase</keyword>